<dbReference type="RefSeq" id="WP_058484222.1">
    <property type="nucleotide sequence ID" value="NZ_CAAAII010000001.1"/>
</dbReference>
<reference evidence="1 2" key="1">
    <citation type="submission" date="2015-11" db="EMBL/GenBank/DDBJ databases">
        <title>Genomic analysis of 38 Legionella species identifies large and diverse effector repertoires.</title>
        <authorList>
            <person name="Burstein D."/>
            <person name="Amaro F."/>
            <person name="Zusman T."/>
            <person name="Lifshitz Z."/>
            <person name="Cohen O."/>
            <person name="Gilbert J.A."/>
            <person name="Pupko T."/>
            <person name="Shuman H.A."/>
            <person name="Segal G."/>
        </authorList>
    </citation>
    <scope>NUCLEOTIDE SEQUENCE [LARGE SCALE GENOMIC DNA]</scope>
    <source>
        <strain evidence="1 2">Mt.St.Helens-9</strain>
    </source>
</reference>
<evidence type="ECO:0000313" key="2">
    <source>
        <dbReference type="Proteomes" id="UP000054877"/>
    </source>
</evidence>
<dbReference type="AlphaFoldDB" id="A0A0W0YXX4"/>
<proteinExistence type="predicted"/>
<name>A0A0W0YXX4_LEGSP</name>
<evidence type="ECO:0008006" key="3">
    <source>
        <dbReference type="Google" id="ProtNLM"/>
    </source>
</evidence>
<dbReference type="OrthoDB" id="9791579at2"/>
<gene>
    <name evidence="1" type="ORF">Lspi_2318</name>
</gene>
<dbReference type="STRING" id="452.Lspi_2318"/>
<dbReference type="PATRIC" id="fig|452.5.peg.2557"/>
<comment type="caution">
    <text evidence="1">The sequence shown here is derived from an EMBL/GenBank/DDBJ whole genome shotgun (WGS) entry which is preliminary data.</text>
</comment>
<accession>A0A0W0YXX4</accession>
<keyword evidence="2" id="KW-1185">Reference proteome</keyword>
<sequence length="194" mass="21131">MIITSKSFIDVIRRGRYITLRLSLTALLGGVLAACTTLNLNVSNRLSLPMHTPIAVGPLANHSTTPLANRQVESMLTGLLQVKGFMNIKPYPHDKACAKLLYCPDETKSREQILRWARANKMAFVLTGATNEWRYKVGLDGEPVAGVSLILINVNTGKTIWTGVGSVIGTSRSGLDVVGQSLLNNLLKKIQPSY</sequence>
<dbReference type="Proteomes" id="UP000054877">
    <property type="component" value="Unassembled WGS sequence"/>
</dbReference>
<protein>
    <recommendedName>
        <fullName evidence="3">Lipoprotein</fullName>
    </recommendedName>
</protein>
<organism evidence="1 2">
    <name type="scientific">Legionella spiritensis</name>
    <dbReference type="NCBI Taxonomy" id="452"/>
    <lineage>
        <taxon>Bacteria</taxon>
        <taxon>Pseudomonadati</taxon>
        <taxon>Pseudomonadota</taxon>
        <taxon>Gammaproteobacteria</taxon>
        <taxon>Legionellales</taxon>
        <taxon>Legionellaceae</taxon>
        <taxon>Legionella</taxon>
    </lineage>
</organism>
<evidence type="ECO:0000313" key="1">
    <source>
        <dbReference type="EMBL" id="KTD61688.1"/>
    </source>
</evidence>
<dbReference type="Gene3D" id="3.40.50.10610">
    <property type="entry name" value="ABC-type transport auxiliary lipoprotein component"/>
    <property type="match status" value="1"/>
</dbReference>
<dbReference type="PROSITE" id="PS51257">
    <property type="entry name" value="PROKAR_LIPOPROTEIN"/>
    <property type="match status" value="1"/>
</dbReference>
<dbReference type="EMBL" id="LNYX01000031">
    <property type="protein sequence ID" value="KTD61688.1"/>
    <property type="molecule type" value="Genomic_DNA"/>
</dbReference>